<dbReference type="AlphaFoldDB" id="A0A498Q5P8"/>
<gene>
    <name evidence="3" type="ORF">LAUMK13_02723</name>
</gene>
<evidence type="ECO:0000256" key="2">
    <source>
        <dbReference type="SAM" id="SignalP"/>
    </source>
</evidence>
<reference evidence="3 4" key="1">
    <citation type="submission" date="2018-09" db="EMBL/GenBank/DDBJ databases">
        <authorList>
            <person name="Tagini F."/>
        </authorList>
    </citation>
    <scope>NUCLEOTIDE SEQUENCE [LARGE SCALE GENOMIC DNA]</scope>
    <source>
        <strain evidence="3 4">MK13</strain>
    </source>
</reference>
<sequence>MKLSKMAATAAMTGALGSAALGIGAGLAQADPPGPNVPGPVPGPNVPGPNVPGPNVPGPDPNVPGPYIPGQPICSGGPGVNCNGPGSPLPPGQRGAPPPGHYNEPIRYGLPATWSPPQYPDVNLPVVYNPAVNAWGVFTADGQFHVFPGAQAGGSVGGGTGAEVG</sequence>
<dbReference type="EMBL" id="UPHQ01000123">
    <property type="protein sequence ID" value="VBA39705.1"/>
    <property type="molecule type" value="Genomic_DNA"/>
</dbReference>
<keyword evidence="4" id="KW-1185">Reference proteome</keyword>
<name>A0A498Q5P8_9MYCO</name>
<feature type="compositionally biased region" description="Pro residues" evidence="1">
    <location>
        <begin position="87"/>
        <end position="100"/>
    </location>
</feature>
<accession>A0A498Q5P8</accession>
<organism evidence="3 4">
    <name type="scientific">Mycobacterium innocens</name>
    <dbReference type="NCBI Taxonomy" id="2341083"/>
    <lineage>
        <taxon>Bacteria</taxon>
        <taxon>Bacillati</taxon>
        <taxon>Actinomycetota</taxon>
        <taxon>Actinomycetes</taxon>
        <taxon>Mycobacteriales</taxon>
        <taxon>Mycobacteriaceae</taxon>
        <taxon>Mycobacterium</taxon>
    </lineage>
</organism>
<feature type="signal peptide" evidence="2">
    <location>
        <begin position="1"/>
        <end position="30"/>
    </location>
</feature>
<proteinExistence type="predicted"/>
<feature type="region of interest" description="Disordered" evidence="1">
    <location>
        <begin position="31"/>
        <end position="102"/>
    </location>
</feature>
<protein>
    <submittedName>
        <fullName evidence="3">Uncharacterized protein</fullName>
    </submittedName>
</protein>
<evidence type="ECO:0000256" key="1">
    <source>
        <dbReference type="SAM" id="MobiDB-lite"/>
    </source>
</evidence>
<evidence type="ECO:0000313" key="4">
    <source>
        <dbReference type="Proteomes" id="UP000267289"/>
    </source>
</evidence>
<feature type="chain" id="PRO_5019865421" evidence="2">
    <location>
        <begin position="31"/>
        <end position="165"/>
    </location>
</feature>
<evidence type="ECO:0000313" key="3">
    <source>
        <dbReference type="EMBL" id="VBA39705.1"/>
    </source>
</evidence>
<dbReference type="RefSeq" id="WP_244232351.1">
    <property type="nucleotide sequence ID" value="NZ_UPHQ01000123.1"/>
</dbReference>
<feature type="compositionally biased region" description="Pro residues" evidence="1">
    <location>
        <begin position="32"/>
        <end position="69"/>
    </location>
</feature>
<keyword evidence="2" id="KW-0732">Signal</keyword>
<dbReference type="Proteomes" id="UP000267289">
    <property type="component" value="Unassembled WGS sequence"/>
</dbReference>